<comment type="caution">
    <text evidence="6">The sequence shown here is derived from an EMBL/GenBank/DDBJ whole genome shotgun (WGS) entry which is preliminary data.</text>
</comment>
<name>A0A7Y8GZM6_9BURK</name>
<keyword evidence="3" id="KW-0238">DNA-binding</keyword>
<dbReference type="InterPro" id="IPR010998">
    <property type="entry name" value="Integrase_recombinase_N"/>
</dbReference>
<organism evidence="6 7">
    <name type="scientific">Hydrogenophaga aromaticivorans</name>
    <dbReference type="NCBI Taxonomy" id="2610898"/>
    <lineage>
        <taxon>Bacteria</taxon>
        <taxon>Pseudomonadati</taxon>
        <taxon>Pseudomonadota</taxon>
        <taxon>Betaproteobacteria</taxon>
        <taxon>Burkholderiales</taxon>
        <taxon>Comamonadaceae</taxon>
        <taxon>Hydrogenophaga</taxon>
    </lineage>
</organism>
<dbReference type="GO" id="GO:0003677">
    <property type="term" value="F:DNA binding"/>
    <property type="evidence" value="ECO:0007669"/>
    <property type="project" value="UniProtKB-KW"/>
</dbReference>
<dbReference type="InterPro" id="IPR002104">
    <property type="entry name" value="Integrase_catalytic"/>
</dbReference>
<proteinExistence type="inferred from homology"/>
<dbReference type="Gene3D" id="1.10.150.130">
    <property type="match status" value="1"/>
</dbReference>
<dbReference type="AlphaFoldDB" id="A0A7Y8GZM6"/>
<evidence type="ECO:0000256" key="1">
    <source>
        <dbReference type="ARBA" id="ARBA00008857"/>
    </source>
</evidence>
<dbReference type="InterPro" id="IPR038488">
    <property type="entry name" value="Integrase_DNA-bd_sf"/>
</dbReference>
<reference evidence="6 7" key="1">
    <citation type="submission" date="2019-09" db="EMBL/GenBank/DDBJ databases">
        <title>Hydrogenophaga aromatica sp. nov., isolated from a para-xylene-degrading enrichment culture.</title>
        <authorList>
            <person name="Tancsics A."/>
            <person name="Banerjee S."/>
        </authorList>
    </citation>
    <scope>NUCLEOTIDE SEQUENCE [LARGE SCALE GENOMIC DNA]</scope>
    <source>
        <strain evidence="6 7">D2P1</strain>
    </source>
</reference>
<dbReference type="InterPro" id="IPR025166">
    <property type="entry name" value="Integrase_DNA_bind_dom"/>
</dbReference>
<dbReference type="Gene3D" id="1.10.443.10">
    <property type="entry name" value="Intergrase catalytic core"/>
    <property type="match status" value="1"/>
</dbReference>
<dbReference type="InterPro" id="IPR013762">
    <property type="entry name" value="Integrase-like_cat_sf"/>
</dbReference>
<evidence type="ECO:0000313" key="7">
    <source>
        <dbReference type="Proteomes" id="UP000545507"/>
    </source>
</evidence>
<dbReference type="Pfam" id="PF13356">
    <property type="entry name" value="Arm-DNA-bind_3"/>
    <property type="match status" value="1"/>
</dbReference>
<sequence length="354" mass="39817">MALTETTIRRLPAPTKPVLISDPATIGLYLRCYPTGRKTWLYRTRKGGEGWKTQNLGVWPSVGMAQARAKAAALGTTVLPESVTFGQLLDEWYQHRIEPNYKQTKNARVYVTKGKTWLGHQKLSQITTAQLVQRLQTYAKKYPVAANRCLSSWKLALDFAVEVGYLTANPLARTTTRAAGGTEKTRARVLTDDELRWVLRLDHHYGPLLRALLIAGLRISEAQAATTDHLDGDTWLVEENKSSRPHWVAVVPMLKKQFGDFDGKLFDGRSPTAVQSWLKRNGPGFTPHDLRRTFATRLAGLGVAPHVVEKCLNHQMQGVMATYNRHDYEAERRAAAKAWAHELKRINGKDRTPT</sequence>
<dbReference type="Proteomes" id="UP000545507">
    <property type="component" value="Unassembled WGS sequence"/>
</dbReference>
<dbReference type="Pfam" id="PF00589">
    <property type="entry name" value="Phage_integrase"/>
    <property type="match status" value="1"/>
</dbReference>
<comment type="similarity">
    <text evidence="1">Belongs to the 'phage' integrase family.</text>
</comment>
<dbReference type="SUPFAM" id="SSF56349">
    <property type="entry name" value="DNA breaking-rejoining enzymes"/>
    <property type="match status" value="1"/>
</dbReference>
<dbReference type="EMBL" id="VYGV01000016">
    <property type="protein sequence ID" value="NWF46922.1"/>
    <property type="molecule type" value="Genomic_DNA"/>
</dbReference>
<dbReference type="GO" id="GO:0006310">
    <property type="term" value="P:DNA recombination"/>
    <property type="evidence" value="ECO:0007669"/>
    <property type="project" value="UniProtKB-KW"/>
</dbReference>
<feature type="domain" description="Tyr recombinase" evidence="5">
    <location>
        <begin position="185"/>
        <end position="337"/>
    </location>
</feature>
<evidence type="ECO:0000259" key="5">
    <source>
        <dbReference type="PROSITE" id="PS51898"/>
    </source>
</evidence>
<keyword evidence="2" id="KW-0229">DNA integration</keyword>
<keyword evidence="4" id="KW-0233">DNA recombination</keyword>
<dbReference type="PANTHER" id="PTHR30629">
    <property type="entry name" value="PROPHAGE INTEGRASE"/>
    <property type="match status" value="1"/>
</dbReference>
<dbReference type="RefSeq" id="WP_177136831.1">
    <property type="nucleotide sequence ID" value="NZ_VYGV01000016.1"/>
</dbReference>
<evidence type="ECO:0000256" key="2">
    <source>
        <dbReference type="ARBA" id="ARBA00022908"/>
    </source>
</evidence>
<dbReference type="GO" id="GO:0015074">
    <property type="term" value="P:DNA integration"/>
    <property type="evidence" value="ECO:0007669"/>
    <property type="project" value="UniProtKB-KW"/>
</dbReference>
<dbReference type="Gene3D" id="3.30.160.390">
    <property type="entry name" value="Integrase, DNA-binding domain"/>
    <property type="match status" value="1"/>
</dbReference>
<dbReference type="PANTHER" id="PTHR30629:SF2">
    <property type="entry name" value="PROPHAGE INTEGRASE INTS-RELATED"/>
    <property type="match status" value="1"/>
</dbReference>
<protein>
    <submittedName>
        <fullName evidence="6">Integrase family protein</fullName>
    </submittedName>
</protein>
<dbReference type="InterPro" id="IPR050808">
    <property type="entry name" value="Phage_Integrase"/>
</dbReference>
<dbReference type="InterPro" id="IPR011010">
    <property type="entry name" value="DNA_brk_join_enz"/>
</dbReference>
<evidence type="ECO:0000256" key="4">
    <source>
        <dbReference type="ARBA" id="ARBA00023172"/>
    </source>
</evidence>
<gene>
    <name evidence="6" type="ORF">F3K02_16925</name>
</gene>
<keyword evidence="7" id="KW-1185">Reference proteome</keyword>
<accession>A0A7Y8GZM6</accession>
<evidence type="ECO:0000256" key="3">
    <source>
        <dbReference type="ARBA" id="ARBA00023125"/>
    </source>
</evidence>
<dbReference type="PROSITE" id="PS51898">
    <property type="entry name" value="TYR_RECOMBINASE"/>
    <property type="match status" value="1"/>
</dbReference>
<evidence type="ECO:0000313" key="6">
    <source>
        <dbReference type="EMBL" id="NWF46922.1"/>
    </source>
</evidence>